<proteinExistence type="predicted"/>
<dbReference type="InterPro" id="IPR019468">
    <property type="entry name" value="AdenyloSucc_lyase_C"/>
</dbReference>
<sequence length="79" mass="9037">EERMLHNVMRNKGLDNTEYVMMKMAEKLGKDKAHSLLYEEAIKTAADGEDFYTNLIKNPVISAAFSPEEIKAMLDPRAY</sequence>
<dbReference type="Proteomes" id="UP001279012">
    <property type="component" value="Unassembled WGS sequence"/>
</dbReference>
<dbReference type="Pfam" id="PF10397">
    <property type="entry name" value="ADSL_C"/>
    <property type="match status" value="1"/>
</dbReference>
<dbReference type="AlphaFoldDB" id="A0AAW9EI22"/>
<feature type="domain" description="Adenylosuccinate lyase C-terminal" evidence="1">
    <location>
        <begin position="12"/>
        <end position="79"/>
    </location>
</feature>
<keyword evidence="2" id="KW-0456">Lyase</keyword>
<dbReference type="GO" id="GO:0016829">
    <property type="term" value="F:lyase activity"/>
    <property type="evidence" value="ECO:0007669"/>
    <property type="project" value="UniProtKB-KW"/>
</dbReference>
<feature type="non-terminal residue" evidence="2">
    <location>
        <position position="1"/>
    </location>
</feature>
<evidence type="ECO:0000259" key="1">
    <source>
        <dbReference type="SMART" id="SM00998"/>
    </source>
</evidence>
<comment type="caution">
    <text evidence="2">The sequence shown here is derived from an EMBL/GenBank/DDBJ whole genome shotgun (WGS) entry which is preliminary data.</text>
</comment>
<dbReference type="SMART" id="SM00998">
    <property type="entry name" value="ADSL_C"/>
    <property type="match status" value="1"/>
</dbReference>
<name>A0AAW9EI22_KLEAE</name>
<accession>A0AAW9EI22</accession>
<reference evidence="2" key="1">
    <citation type="submission" date="2023-11" db="EMBL/GenBank/DDBJ databases">
        <title>Detection of rare carbapenemases in Enterobacterales - comparison of two colorimetric and two CIM-based carbapenemase assays.</title>
        <authorList>
            <person name="Schaffarczyk L."/>
            <person name="Noster J."/>
            <person name="Stelzer Y."/>
            <person name="Sattler J."/>
            <person name="Gatermann S."/>
            <person name="Hamprecht A."/>
        </authorList>
    </citation>
    <scope>NUCLEOTIDE SEQUENCE</scope>
    <source>
        <strain evidence="2">CIM-Cont-037</strain>
    </source>
</reference>
<dbReference type="InterPro" id="IPR008948">
    <property type="entry name" value="L-Aspartase-like"/>
</dbReference>
<gene>
    <name evidence="2" type="ORF">SJ059_33410</name>
</gene>
<protein>
    <submittedName>
        <fullName evidence="2">Adenylosuccinate lyase family protein</fullName>
    </submittedName>
</protein>
<dbReference type="SUPFAM" id="SSF48557">
    <property type="entry name" value="L-aspartase-like"/>
    <property type="match status" value="1"/>
</dbReference>
<feature type="non-terminal residue" evidence="2">
    <location>
        <position position="79"/>
    </location>
</feature>
<evidence type="ECO:0000313" key="3">
    <source>
        <dbReference type="Proteomes" id="UP001279012"/>
    </source>
</evidence>
<dbReference type="EMBL" id="JAWZZT010001938">
    <property type="protein sequence ID" value="MDX7019324.1"/>
    <property type="molecule type" value="Genomic_DNA"/>
</dbReference>
<evidence type="ECO:0000313" key="2">
    <source>
        <dbReference type="EMBL" id="MDX7019324.1"/>
    </source>
</evidence>
<organism evidence="2 3">
    <name type="scientific">Klebsiella aerogenes</name>
    <name type="common">Enterobacter aerogenes</name>
    <dbReference type="NCBI Taxonomy" id="548"/>
    <lineage>
        <taxon>Bacteria</taxon>
        <taxon>Pseudomonadati</taxon>
        <taxon>Pseudomonadota</taxon>
        <taxon>Gammaproteobacteria</taxon>
        <taxon>Enterobacterales</taxon>
        <taxon>Enterobacteriaceae</taxon>
        <taxon>Klebsiella/Raoultella group</taxon>
        <taxon>Klebsiella</taxon>
    </lineage>
</organism>
<dbReference type="Gene3D" id="1.10.40.30">
    <property type="entry name" value="Fumarase/aspartase (C-terminal domain)"/>
    <property type="match status" value="1"/>
</dbReference>